<evidence type="ECO:0000256" key="5">
    <source>
        <dbReference type="ARBA" id="ARBA00022840"/>
    </source>
</evidence>
<dbReference type="Gene3D" id="3.40.50.300">
    <property type="entry name" value="P-loop containing nucleotide triphosphate hydrolases"/>
    <property type="match status" value="1"/>
</dbReference>
<dbReference type="AlphaFoldDB" id="A0A1R1BQQ3"/>
<evidence type="ECO:0000256" key="8">
    <source>
        <dbReference type="SAM" id="Phobius"/>
    </source>
</evidence>
<sequence>MEQKNRSVFSQLYAFMRPRIGWYLIGLFGLSMTHAIVPVILAFGMKFVIDFSVNGQSNLLRTSVYILGSGMILLVTMYVFFSYTFRTSIRRTMTDVKKKIFRQIQLVPVDYFDKTHSGDALSTLNHDQFLMEMVYGGHLRNVITSVMTGMYSAIFMMILDWRISVFLIIFALLATAVNSKFARIGKKIAKEQSENNAVLAKVMLEVFHGLSVFKFYANFIYPKFEKTNSVLVNLGMKATHEGAKQQQFNTLIHWLNFTTLLFISAYMVVNNLTSLGNVVAIMQLYAGVSMMFNTLGRLIVQLQNSIAGTERVLKMLSLQIEGEEQVSRSERQYEELTECIINFISVTFSYGDKKILDNVNTSISKNQSIALVGTSGSGKSTLAKLLMRFYDTDSGDILLFGKSISQYNHKDLRDLIAYVPQDTYLFNTTIRENIRMGRLDASDQEIIEVAKLSQIHDYITTLPDQYDTKVGEKGIRLSGGQRQRVGIARAILKPSPIFVLDEATSALDSENESKIQDIIQTLSQSRTVIIIAHRLSTIVQSDKIIVMERGQVVEEGTHEELISQMGSYRQLYLVG</sequence>
<dbReference type="InterPro" id="IPR003439">
    <property type="entry name" value="ABC_transporter-like_ATP-bd"/>
</dbReference>
<dbReference type="PANTHER" id="PTHR43394">
    <property type="entry name" value="ATP-DEPENDENT PERMEASE MDL1, MITOCHONDRIAL"/>
    <property type="match status" value="1"/>
</dbReference>
<dbReference type="GO" id="GO:0016887">
    <property type="term" value="F:ATP hydrolysis activity"/>
    <property type="evidence" value="ECO:0007669"/>
    <property type="project" value="InterPro"/>
</dbReference>
<keyword evidence="5" id="KW-0067">ATP-binding</keyword>
<dbReference type="OrthoDB" id="9770415at2"/>
<feature type="domain" description="ABC transporter" evidence="9">
    <location>
        <begin position="341"/>
        <end position="574"/>
    </location>
</feature>
<evidence type="ECO:0000256" key="1">
    <source>
        <dbReference type="ARBA" id="ARBA00004651"/>
    </source>
</evidence>
<dbReference type="PANTHER" id="PTHR43394:SF1">
    <property type="entry name" value="ATP-BINDING CASSETTE SUB-FAMILY B MEMBER 10, MITOCHONDRIAL"/>
    <property type="match status" value="1"/>
</dbReference>
<dbReference type="Pfam" id="PF00664">
    <property type="entry name" value="ABC_membrane"/>
    <property type="match status" value="1"/>
</dbReference>
<organism evidence="11 12">
    <name type="scientific">Paenibacillus amylolyticus</name>
    <dbReference type="NCBI Taxonomy" id="1451"/>
    <lineage>
        <taxon>Bacteria</taxon>
        <taxon>Bacillati</taxon>
        <taxon>Bacillota</taxon>
        <taxon>Bacilli</taxon>
        <taxon>Bacillales</taxon>
        <taxon>Paenibacillaceae</taxon>
        <taxon>Paenibacillus</taxon>
    </lineage>
</organism>
<evidence type="ECO:0000256" key="7">
    <source>
        <dbReference type="ARBA" id="ARBA00023136"/>
    </source>
</evidence>
<dbReference type="InterPro" id="IPR011527">
    <property type="entry name" value="ABC1_TM_dom"/>
</dbReference>
<comment type="caution">
    <text evidence="11">The sequence shown here is derived from an EMBL/GenBank/DDBJ whole genome shotgun (WGS) entry which is preliminary data.</text>
</comment>
<keyword evidence="3 8" id="KW-0812">Transmembrane</keyword>
<dbReference type="EMBL" id="MRTJ01000008">
    <property type="protein sequence ID" value="OMF12127.1"/>
    <property type="molecule type" value="Genomic_DNA"/>
</dbReference>
<evidence type="ECO:0000256" key="4">
    <source>
        <dbReference type="ARBA" id="ARBA00022741"/>
    </source>
</evidence>
<keyword evidence="7 8" id="KW-0472">Membrane</keyword>
<dbReference type="SMART" id="SM00382">
    <property type="entry name" value="AAA"/>
    <property type="match status" value="1"/>
</dbReference>
<accession>A0A1R1BQQ3</accession>
<dbReference type="InterPro" id="IPR017871">
    <property type="entry name" value="ABC_transporter-like_CS"/>
</dbReference>
<feature type="transmembrane region" description="Helical" evidence="8">
    <location>
        <begin position="20"/>
        <end position="44"/>
    </location>
</feature>
<gene>
    <name evidence="11" type="ORF">BK131_19175</name>
</gene>
<dbReference type="SUPFAM" id="SSF52540">
    <property type="entry name" value="P-loop containing nucleoside triphosphate hydrolases"/>
    <property type="match status" value="1"/>
</dbReference>
<feature type="transmembrane region" description="Helical" evidence="8">
    <location>
        <begin position="165"/>
        <end position="182"/>
    </location>
</feature>
<dbReference type="GO" id="GO:0005524">
    <property type="term" value="F:ATP binding"/>
    <property type="evidence" value="ECO:0007669"/>
    <property type="project" value="UniProtKB-KW"/>
</dbReference>
<evidence type="ECO:0008006" key="13">
    <source>
        <dbReference type="Google" id="ProtNLM"/>
    </source>
</evidence>
<dbReference type="PROSITE" id="PS50893">
    <property type="entry name" value="ABC_TRANSPORTER_2"/>
    <property type="match status" value="1"/>
</dbReference>
<evidence type="ECO:0000259" key="9">
    <source>
        <dbReference type="PROSITE" id="PS50893"/>
    </source>
</evidence>
<evidence type="ECO:0000313" key="11">
    <source>
        <dbReference type="EMBL" id="OMF12127.1"/>
    </source>
</evidence>
<dbReference type="InterPro" id="IPR003593">
    <property type="entry name" value="AAA+_ATPase"/>
</dbReference>
<feature type="domain" description="ABC transmembrane type-1" evidence="10">
    <location>
        <begin position="25"/>
        <end position="304"/>
    </location>
</feature>
<keyword evidence="2" id="KW-0813">Transport</keyword>
<dbReference type="RefSeq" id="WP_076332842.1">
    <property type="nucleotide sequence ID" value="NZ_MRTJ01000008.1"/>
</dbReference>
<protein>
    <recommendedName>
        <fullName evidence="13">ABC transporter ATP-binding protein</fullName>
    </recommendedName>
</protein>
<evidence type="ECO:0000256" key="3">
    <source>
        <dbReference type="ARBA" id="ARBA00022692"/>
    </source>
</evidence>
<evidence type="ECO:0000259" key="10">
    <source>
        <dbReference type="PROSITE" id="PS50929"/>
    </source>
</evidence>
<dbReference type="InterPro" id="IPR039421">
    <property type="entry name" value="Type_1_exporter"/>
</dbReference>
<keyword evidence="4" id="KW-0547">Nucleotide-binding</keyword>
<evidence type="ECO:0000256" key="6">
    <source>
        <dbReference type="ARBA" id="ARBA00022989"/>
    </source>
</evidence>
<dbReference type="PROSITE" id="PS00211">
    <property type="entry name" value="ABC_TRANSPORTER_1"/>
    <property type="match status" value="1"/>
</dbReference>
<dbReference type="Pfam" id="PF00005">
    <property type="entry name" value="ABC_tran"/>
    <property type="match status" value="1"/>
</dbReference>
<proteinExistence type="predicted"/>
<evidence type="ECO:0000256" key="2">
    <source>
        <dbReference type="ARBA" id="ARBA00022448"/>
    </source>
</evidence>
<feature type="transmembrane region" description="Helical" evidence="8">
    <location>
        <begin position="64"/>
        <end position="85"/>
    </location>
</feature>
<dbReference type="PROSITE" id="PS50929">
    <property type="entry name" value="ABC_TM1F"/>
    <property type="match status" value="1"/>
</dbReference>
<keyword evidence="6 8" id="KW-1133">Transmembrane helix</keyword>
<dbReference type="InterPro" id="IPR027417">
    <property type="entry name" value="P-loop_NTPase"/>
</dbReference>
<dbReference type="SUPFAM" id="SSF90123">
    <property type="entry name" value="ABC transporter transmembrane region"/>
    <property type="match status" value="1"/>
</dbReference>
<comment type="subcellular location">
    <subcellularLocation>
        <location evidence="1">Cell membrane</location>
        <topology evidence="1">Multi-pass membrane protein</topology>
    </subcellularLocation>
</comment>
<dbReference type="FunFam" id="3.40.50.300:FF:000287">
    <property type="entry name" value="Multidrug ABC transporter ATP-binding protein"/>
    <property type="match status" value="1"/>
</dbReference>
<dbReference type="Gene3D" id="1.20.1560.10">
    <property type="entry name" value="ABC transporter type 1, transmembrane domain"/>
    <property type="match status" value="1"/>
</dbReference>
<dbReference type="InterPro" id="IPR036640">
    <property type="entry name" value="ABC1_TM_sf"/>
</dbReference>
<reference evidence="11 12" key="1">
    <citation type="submission" date="2016-11" db="EMBL/GenBank/DDBJ databases">
        <title>Paenibacillus species isolates.</title>
        <authorList>
            <person name="Beno S.M."/>
        </authorList>
    </citation>
    <scope>NUCLEOTIDE SEQUENCE [LARGE SCALE GENOMIC DNA]</scope>
    <source>
        <strain evidence="11 12">FSL H8-0246</strain>
    </source>
</reference>
<dbReference type="GO" id="GO:0015421">
    <property type="term" value="F:ABC-type oligopeptide transporter activity"/>
    <property type="evidence" value="ECO:0007669"/>
    <property type="project" value="TreeGrafter"/>
</dbReference>
<feature type="transmembrane region" description="Helical" evidence="8">
    <location>
        <begin position="139"/>
        <end position="159"/>
    </location>
</feature>
<dbReference type="GO" id="GO:0005886">
    <property type="term" value="C:plasma membrane"/>
    <property type="evidence" value="ECO:0007669"/>
    <property type="project" value="UniProtKB-SubCell"/>
</dbReference>
<dbReference type="Proteomes" id="UP000187134">
    <property type="component" value="Unassembled WGS sequence"/>
</dbReference>
<dbReference type="CDD" id="cd07346">
    <property type="entry name" value="ABC_6TM_exporters"/>
    <property type="match status" value="1"/>
</dbReference>
<name>A0A1R1BQQ3_PAEAM</name>
<evidence type="ECO:0000313" key="12">
    <source>
        <dbReference type="Proteomes" id="UP000187134"/>
    </source>
</evidence>